<proteinExistence type="predicted"/>
<dbReference type="AlphaFoldDB" id="A0A5N5T2L0"/>
<comment type="caution">
    <text evidence="1">The sequence shown here is derived from an EMBL/GenBank/DDBJ whole genome shotgun (WGS) entry which is preliminary data.</text>
</comment>
<dbReference type="EMBL" id="SEYY01014632">
    <property type="protein sequence ID" value="KAB7500249.1"/>
    <property type="molecule type" value="Genomic_DNA"/>
</dbReference>
<organism evidence="1 2">
    <name type="scientific">Armadillidium nasatum</name>
    <dbReference type="NCBI Taxonomy" id="96803"/>
    <lineage>
        <taxon>Eukaryota</taxon>
        <taxon>Metazoa</taxon>
        <taxon>Ecdysozoa</taxon>
        <taxon>Arthropoda</taxon>
        <taxon>Crustacea</taxon>
        <taxon>Multicrustacea</taxon>
        <taxon>Malacostraca</taxon>
        <taxon>Eumalacostraca</taxon>
        <taxon>Peracarida</taxon>
        <taxon>Isopoda</taxon>
        <taxon>Oniscidea</taxon>
        <taxon>Crinocheta</taxon>
        <taxon>Armadillidiidae</taxon>
        <taxon>Armadillidium</taxon>
    </lineage>
</organism>
<dbReference type="OrthoDB" id="5585746at2759"/>
<name>A0A5N5T2L0_9CRUS</name>
<sequence length="134" mass="15336">MKRAALTMSGFDEILGTKIQITKKSLGTEHSDSSSCYSLVDSEKHSLSIEQVFPEFTKLLEEPDGSAFETAEELVHKVWEEVSSWKVQPFSKLPKWLQDNDFLHHWHSITQNCNDYFLKAGIIVVHKGLKETLK</sequence>
<keyword evidence="2" id="KW-1185">Reference proteome</keyword>
<gene>
    <name evidence="1" type="ORF">Anas_04663</name>
</gene>
<protein>
    <submittedName>
        <fullName evidence="1">Uncharacterized protein</fullName>
    </submittedName>
</protein>
<dbReference type="Proteomes" id="UP000326759">
    <property type="component" value="Unassembled WGS sequence"/>
</dbReference>
<accession>A0A5N5T2L0</accession>
<evidence type="ECO:0000313" key="1">
    <source>
        <dbReference type="EMBL" id="KAB7500249.1"/>
    </source>
</evidence>
<evidence type="ECO:0000313" key="2">
    <source>
        <dbReference type="Proteomes" id="UP000326759"/>
    </source>
</evidence>
<reference evidence="1 2" key="1">
    <citation type="journal article" date="2019" name="PLoS Biol.">
        <title>Sex chromosomes control vertical transmission of feminizing Wolbachia symbionts in an isopod.</title>
        <authorList>
            <person name="Becking T."/>
            <person name="Chebbi M.A."/>
            <person name="Giraud I."/>
            <person name="Moumen B."/>
            <person name="Laverre T."/>
            <person name="Caubet Y."/>
            <person name="Peccoud J."/>
            <person name="Gilbert C."/>
            <person name="Cordaux R."/>
        </authorList>
    </citation>
    <scope>NUCLEOTIDE SEQUENCE [LARGE SCALE GENOMIC DNA]</scope>
    <source>
        <strain evidence="1">ANa2</strain>
        <tissue evidence="1">Whole body excluding digestive tract and cuticle</tissue>
    </source>
</reference>